<dbReference type="PANTHER" id="PTHR16305:SF28">
    <property type="entry name" value="GUANYLATE CYCLASE DOMAIN-CONTAINING PROTEIN"/>
    <property type="match status" value="1"/>
</dbReference>
<comment type="caution">
    <text evidence="4">The sequence shown here is derived from an EMBL/GenBank/DDBJ whole genome shotgun (WGS) entry which is preliminary data.</text>
</comment>
<keyword evidence="5" id="KW-1185">Reference proteome</keyword>
<gene>
    <name evidence="4" type="ORF">Pta02_65900</name>
</gene>
<dbReference type="Pfam" id="PF13191">
    <property type="entry name" value="AAA_16"/>
    <property type="match status" value="1"/>
</dbReference>
<dbReference type="Proteomes" id="UP000634476">
    <property type="component" value="Unassembled WGS sequence"/>
</dbReference>
<evidence type="ECO:0000256" key="1">
    <source>
        <dbReference type="ARBA" id="ARBA00022741"/>
    </source>
</evidence>
<name>A0A8J3WZ96_9ACTN</name>
<dbReference type="GO" id="GO:0005737">
    <property type="term" value="C:cytoplasm"/>
    <property type="evidence" value="ECO:0007669"/>
    <property type="project" value="TreeGrafter"/>
</dbReference>
<dbReference type="GO" id="GO:0004016">
    <property type="term" value="F:adenylate cyclase activity"/>
    <property type="evidence" value="ECO:0007669"/>
    <property type="project" value="TreeGrafter"/>
</dbReference>
<dbReference type="AlphaFoldDB" id="A0A8J3WZ96"/>
<proteinExistence type="predicted"/>
<sequence length="1072" mass="115837">MTDSHGGLVLVTGEAGIGKTALVTEAAEEARRRGALVLGGSCWDSDSAPGYWPWVQVVRALRRGAGAGEWAAALEAAGSGLSLLLGESRRGGEAEAFRLYDAVTGALVSVSQNRPVVVVLDDLHWADVASLKLLEFAAQHTWFERLLLVGTYRDAETEAADHPLRPMLTSLTAKATTVTLTGLGHEEVGALMARTAGREPDAGLVAEVHRRTGGNPFFVEQTARLWHGGGPVTATAPGVHDALRRRLSLLPPAVTGLLTTAAVLGREFHREVLAAAGSVPLAEVDRLLGQAVAARLVVAREDGRFAFAHDLVRESLYEALGGQEARRRHAGVVGALDGAPELARRVFPSDLARHAYLAGDALEPARAVAHLLAAARDASTRMAVEEAIGHCRRALEVADDPARRALIALDLGRHLRHEGDREGAWQSFEQGVAVARDLDDGRLLARAALTLHSVDDHDERAARLRAGTLRRAYAKLVGDAPAESRSPDDLAQELTVHLLMLARRDDDDDELMFGLWARHDTIWGLGTAAERVKLVDELMDVARRTGDRDTELLASSLRWVALLELGDPGYLDQYDAFVSLAERHGTPRFATALFIDKNIVSTLQGRFEEAHGHLDHGLPAFCEGDHSGLLAMADQLRWSTLIPQGRFEELRRLRRDLLEHGHSHPDLLEGVAALQRGDVGTALQLLPEEAPGQEPYPRNLAPLGLRFLAQAAAAALDGELCDRARAALEPYSGQWMVSMYGCDISGPVDLWLGLLDAAQDRWAEALTRLTAACRSAERLRSRTWAVEARCHLAETLLARGEPGDARTAAAMLDEIGREAADLGMRHISGRVRRARDRAAQAATAPAGRGAPADGFIADGFIADGATADGFAADGFAADGFRREGAGEDEAVTNEFRRDGAVWSLAFGGRRVHVPDAKGLRDLHALLSLPGADVPAVRLLDPEGGEVVVAARRMGGDLVLDDEARTRYRRRLALLDEEIDRAAELGDDRRAVEYDREREALLNELRAATGLGGRGRRLGDEAERARKAVTARIRDTLRKLGPIHPELAAHLRAAVSTGSSCRYRPGHEIRWSL</sequence>
<dbReference type="InterPro" id="IPR027417">
    <property type="entry name" value="P-loop_NTPase"/>
</dbReference>
<dbReference type="GO" id="GO:0005524">
    <property type="term" value="F:ATP binding"/>
    <property type="evidence" value="ECO:0007669"/>
    <property type="project" value="UniProtKB-KW"/>
</dbReference>
<feature type="domain" description="Orc1-like AAA ATPase" evidence="3">
    <location>
        <begin position="5"/>
        <end position="149"/>
    </location>
</feature>
<evidence type="ECO:0000259" key="3">
    <source>
        <dbReference type="Pfam" id="PF13191"/>
    </source>
</evidence>
<dbReference type="SUPFAM" id="SSF52540">
    <property type="entry name" value="P-loop containing nucleoside triphosphate hydrolases"/>
    <property type="match status" value="1"/>
</dbReference>
<protein>
    <recommendedName>
        <fullName evidence="3">Orc1-like AAA ATPase domain-containing protein</fullName>
    </recommendedName>
</protein>
<dbReference type="InterPro" id="IPR041664">
    <property type="entry name" value="AAA_16"/>
</dbReference>
<keyword evidence="2" id="KW-0067">ATP-binding</keyword>
<keyword evidence="1" id="KW-0547">Nucleotide-binding</keyword>
<organism evidence="4 5">
    <name type="scientific">Planobispora takensis</name>
    <dbReference type="NCBI Taxonomy" id="1367882"/>
    <lineage>
        <taxon>Bacteria</taxon>
        <taxon>Bacillati</taxon>
        <taxon>Actinomycetota</taxon>
        <taxon>Actinomycetes</taxon>
        <taxon>Streptosporangiales</taxon>
        <taxon>Streptosporangiaceae</taxon>
        <taxon>Planobispora</taxon>
    </lineage>
</organism>
<dbReference type="PANTHER" id="PTHR16305">
    <property type="entry name" value="TESTICULAR SOLUBLE ADENYLYL CYCLASE"/>
    <property type="match status" value="1"/>
</dbReference>
<dbReference type="EMBL" id="BOOK01000052">
    <property type="protein sequence ID" value="GII04582.1"/>
    <property type="molecule type" value="Genomic_DNA"/>
</dbReference>
<reference evidence="4" key="1">
    <citation type="submission" date="2021-01" db="EMBL/GenBank/DDBJ databases">
        <title>Whole genome shotgun sequence of Planobispora takensis NBRC 109077.</title>
        <authorList>
            <person name="Komaki H."/>
            <person name="Tamura T."/>
        </authorList>
    </citation>
    <scope>NUCLEOTIDE SEQUENCE</scope>
    <source>
        <strain evidence="4">NBRC 109077</strain>
    </source>
</reference>
<evidence type="ECO:0000313" key="4">
    <source>
        <dbReference type="EMBL" id="GII04582.1"/>
    </source>
</evidence>
<evidence type="ECO:0000256" key="2">
    <source>
        <dbReference type="ARBA" id="ARBA00022840"/>
    </source>
</evidence>
<evidence type="ECO:0000313" key="5">
    <source>
        <dbReference type="Proteomes" id="UP000634476"/>
    </source>
</evidence>
<accession>A0A8J3WZ96</accession>